<comment type="pathway">
    <text evidence="5">Cofactor biosynthesis; adenosylcobalamin biosynthesis; adenosylcobalamin from cob(II)yrinate a,c-diamide: step 6/7.</text>
</comment>
<evidence type="ECO:0000313" key="21">
    <source>
        <dbReference type="Proteomes" id="UP001147653"/>
    </source>
</evidence>
<keyword evidence="15 19" id="KW-0342">GTP-binding</keyword>
<keyword evidence="11" id="KW-0808">Transferase</keyword>
<organism evidence="20 21">
    <name type="scientific">Solirubrobacter phytolaccae</name>
    <dbReference type="NCBI Taxonomy" id="1404360"/>
    <lineage>
        <taxon>Bacteria</taxon>
        <taxon>Bacillati</taxon>
        <taxon>Actinomycetota</taxon>
        <taxon>Thermoleophilia</taxon>
        <taxon>Solirubrobacterales</taxon>
        <taxon>Solirubrobacteraceae</taxon>
        <taxon>Solirubrobacter</taxon>
    </lineage>
</organism>
<keyword evidence="10" id="KW-0169">Cobalamin biosynthesis</keyword>
<evidence type="ECO:0000256" key="3">
    <source>
        <dbReference type="ARBA" id="ARBA00001522"/>
    </source>
</evidence>
<comment type="pathway">
    <text evidence="6">Cofactor biosynthesis; adenosylcobalamin biosynthesis; adenosylcobalamin from cob(II)yrinate a,c-diamide: step 5/7.</text>
</comment>
<dbReference type="GO" id="GO:0005525">
    <property type="term" value="F:GTP binding"/>
    <property type="evidence" value="ECO:0007669"/>
    <property type="project" value="UniProtKB-KW"/>
</dbReference>
<dbReference type="EC" id="2.7.7.62" evidence="9"/>
<protein>
    <recommendedName>
        <fullName evidence="16">Adenosylcobinamide kinase</fullName>
        <ecNumber evidence="8">2.7.1.156</ecNumber>
        <ecNumber evidence="9">2.7.7.62</ecNumber>
    </recommendedName>
    <alternativeName>
        <fullName evidence="17">Adenosylcobinamide-phosphate guanylyltransferase</fullName>
    </alternativeName>
</protein>
<gene>
    <name evidence="20" type="ORF">OJ997_17170</name>
</gene>
<evidence type="ECO:0000256" key="10">
    <source>
        <dbReference type="ARBA" id="ARBA00022573"/>
    </source>
</evidence>
<keyword evidence="13 20" id="KW-0418">Kinase</keyword>
<evidence type="ECO:0000256" key="8">
    <source>
        <dbReference type="ARBA" id="ARBA00012016"/>
    </source>
</evidence>
<dbReference type="EMBL" id="JAPDDP010000030">
    <property type="protein sequence ID" value="MDA0182039.1"/>
    <property type="molecule type" value="Genomic_DNA"/>
</dbReference>
<dbReference type="Proteomes" id="UP001147653">
    <property type="component" value="Unassembled WGS sequence"/>
</dbReference>
<evidence type="ECO:0000256" key="11">
    <source>
        <dbReference type="ARBA" id="ARBA00022679"/>
    </source>
</evidence>
<keyword evidence="20" id="KW-0548">Nucleotidyltransferase</keyword>
<evidence type="ECO:0000256" key="17">
    <source>
        <dbReference type="ARBA" id="ARBA00030571"/>
    </source>
</evidence>
<comment type="function">
    <text evidence="4">Catalyzes ATP-dependent phosphorylation of adenosylcobinamide and addition of GMP to adenosylcobinamide phosphate.</text>
</comment>
<dbReference type="Pfam" id="PF02283">
    <property type="entry name" value="CobU"/>
    <property type="match status" value="1"/>
</dbReference>
<evidence type="ECO:0000256" key="5">
    <source>
        <dbReference type="ARBA" id="ARBA00004692"/>
    </source>
</evidence>
<keyword evidence="14" id="KW-0067">ATP-binding</keyword>
<feature type="binding site" evidence="19">
    <location>
        <position position="76"/>
    </location>
    <ligand>
        <name>GTP</name>
        <dbReference type="ChEBI" id="CHEBI:37565"/>
    </ligand>
</feature>
<dbReference type="PANTHER" id="PTHR34848:SF1">
    <property type="entry name" value="BIFUNCTIONAL ADENOSYLCOBALAMIN BIOSYNTHESIS PROTEIN COBU"/>
    <property type="match status" value="1"/>
</dbReference>
<dbReference type="GO" id="GO:0005524">
    <property type="term" value="F:ATP binding"/>
    <property type="evidence" value="ECO:0007669"/>
    <property type="project" value="UniProtKB-KW"/>
</dbReference>
<dbReference type="InterPro" id="IPR027417">
    <property type="entry name" value="P-loop_NTPase"/>
</dbReference>
<keyword evidence="21" id="KW-1185">Reference proteome</keyword>
<evidence type="ECO:0000256" key="1">
    <source>
        <dbReference type="ARBA" id="ARBA00000312"/>
    </source>
</evidence>
<dbReference type="GO" id="GO:0009236">
    <property type="term" value="P:cobalamin biosynthetic process"/>
    <property type="evidence" value="ECO:0007669"/>
    <property type="project" value="UniProtKB-KW"/>
</dbReference>
<keyword evidence="12 19" id="KW-0547">Nucleotide-binding</keyword>
<dbReference type="PANTHER" id="PTHR34848">
    <property type="match status" value="1"/>
</dbReference>
<sequence>MSLTLVLGGRRSGKSSYAESLIRGGTYLATAAANDEEMRERIAVHQARRGPEWTTINVEDDLAGALAEATGPVLLDGLGVWIAGVMYRHGAFDGGDSDAIDPIVNAGIAALQGHAEPVVVVAEEAGLGPVPPDPTTRRWLDLLGDANQTLAKTADRVVLVVAGRTLNLDKDPGPL</sequence>
<reference evidence="20" key="1">
    <citation type="submission" date="2022-10" db="EMBL/GenBank/DDBJ databases">
        <title>The WGS of Solirubrobacter phytolaccae KCTC 29190.</title>
        <authorList>
            <person name="Jiang Z."/>
        </authorList>
    </citation>
    <scope>NUCLEOTIDE SEQUENCE</scope>
    <source>
        <strain evidence="20">KCTC 29190</strain>
    </source>
</reference>
<comment type="catalytic activity">
    <reaction evidence="3">
        <text>adenosylcob(III)inamide + GTP = adenosylcob(III)inamide phosphate + GDP + H(+)</text>
        <dbReference type="Rhea" id="RHEA:15765"/>
        <dbReference type="ChEBI" id="CHEBI:2480"/>
        <dbReference type="ChEBI" id="CHEBI:15378"/>
        <dbReference type="ChEBI" id="CHEBI:37565"/>
        <dbReference type="ChEBI" id="CHEBI:58189"/>
        <dbReference type="ChEBI" id="CHEBI:58502"/>
        <dbReference type="EC" id="2.7.1.156"/>
    </reaction>
</comment>
<name>A0A9X3N9N6_9ACTN</name>
<comment type="caution">
    <text evidence="20">The sequence shown here is derived from an EMBL/GenBank/DDBJ whole genome shotgun (WGS) entry which is preliminary data.</text>
</comment>
<evidence type="ECO:0000256" key="19">
    <source>
        <dbReference type="PIRSR" id="PIRSR006135-2"/>
    </source>
</evidence>
<evidence type="ECO:0000256" key="15">
    <source>
        <dbReference type="ARBA" id="ARBA00023134"/>
    </source>
</evidence>
<dbReference type="CDD" id="cd00544">
    <property type="entry name" value="CobU"/>
    <property type="match status" value="1"/>
</dbReference>
<dbReference type="RefSeq" id="WP_270026399.1">
    <property type="nucleotide sequence ID" value="NZ_JAPDDP010000030.1"/>
</dbReference>
<feature type="active site" description="GMP-histidine intermediate" evidence="18">
    <location>
        <position position="45"/>
    </location>
</feature>
<comment type="similarity">
    <text evidence="7">Belongs to the CobU/CobP family.</text>
</comment>
<dbReference type="AlphaFoldDB" id="A0A9X3N9N6"/>
<evidence type="ECO:0000256" key="14">
    <source>
        <dbReference type="ARBA" id="ARBA00022840"/>
    </source>
</evidence>
<proteinExistence type="inferred from homology"/>
<evidence type="ECO:0000256" key="6">
    <source>
        <dbReference type="ARBA" id="ARBA00005159"/>
    </source>
</evidence>
<dbReference type="PIRSF" id="PIRSF006135">
    <property type="entry name" value="CobU"/>
    <property type="match status" value="1"/>
</dbReference>
<dbReference type="Gene3D" id="3.40.50.300">
    <property type="entry name" value="P-loop containing nucleotide triphosphate hydrolases"/>
    <property type="match status" value="1"/>
</dbReference>
<dbReference type="EC" id="2.7.1.156" evidence="8"/>
<dbReference type="InterPro" id="IPR003203">
    <property type="entry name" value="CobU/CobP"/>
</dbReference>
<dbReference type="GO" id="GO:0008820">
    <property type="term" value="F:cobinamide phosphate guanylyltransferase activity"/>
    <property type="evidence" value="ECO:0007669"/>
    <property type="project" value="UniProtKB-EC"/>
</dbReference>
<evidence type="ECO:0000256" key="18">
    <source>
        <dbReference type="PIRSR" id="PIRSR006135-1"/>
    </source>
</evidence>
<comment type="catalytic activity">
    <reaction evidence="2">
        <text>adenosylcob(III)inamide phosphate + GTP + H(+) = adenosylcob(III)inamide-GDP + diphosphate</text>
        <dbReference type="Rhea" id="RHEA:22712"/>
        <dbReference type="ChEBI" id="CHEBI:15378"/>
        <dbReference type="ChEBI" id="CHEBI:33019"/>
        <dbReference type="ChEBI" id="CHEBI:37565"/>
        <dbReference type="ChEBI" id="CHEBI:58502"/>
        <dbReference type="ChEBI" id="CHEBI:60487"/>
        <dbReference type="EC" id="2.7.7.62"/>
    </reaction>
</comment>
<comment type="catalytic activity">
    <reaction evidence="1">
        <text>adenosylcob(III)inamide + ATP = adenosylcob(III)inamide phosphate + ADP + H(+)</text>
        <dbReference type="Rhea" id="RHEA:15769"/>
        <dbReference type="ChEBI" id="CHEBI:2480"/>
        <dbReference type="ChEBI" id="CHEBI:15378"/>
        <dbReference type="ChEBI" id="CHEBI:30616"/>
        <dbReference type="ChEBI" id="CHEBI:58502"/>
        <dbReference type="ChEBI" id="CHEBI:456216"/>
        <dbReference type="EC" id="2.7.1.156"/>
    </reaction>
</comment>
<evidence type="ECO:0000256" key="12">
    <source>
        <dbReference type="ARBA" id="ARBA00022741"/>
    </source>
</evidence>
<evidence type="ECO:0000256" key="16">
    <source>
        <dbReference type="ARBA" id="ARBA00029570"/>
    </source>
</evidence>
<accession>A0A9X3N9N6</accession>
<evidence type="ECO:0000256" key="13">
    <source>
        <dbReference type="ARBA" id="ARBA00022777"/>
    </source>
</evidence>
<feature type="binding site" evidence="19">
    <location>
        <begin position="8"/>
        <end position="15"/>
    </location>
    <ligand>
        <name>GTP</name>
        <dbReference type="ChEBI" id="CHEBI:37565"/>
    </ligand>
</feature>
<dbReference type="GO" id="GO:0043752">
    <property type="term" value="F:adenosylcobinamide kinase activity"/>
    <property type="evidence" value="ECO:0007669"/>
    <property type="project" value="UniProtKB-EC"/>
</dbReference>
<evidence type="ECO:0000256" key="2">
    <source>
        <dbReference type="ARBA" id="ARBA00000711"/>
    </source>
</evidence>
<feature type="binding site" evidence="19">
    <location>
        <begin position="29"/>
        <end position="31"/>
    </location>
    <ligand>
        <name>GTP</name>
        <dbReference type="ChEBI" id="CHEBI:37565"/>
    </ligand>
</feature>
<evidence type="ECO:0000256" key="7">
    <source>
        <dbReference type="ARBA" id="ARBA00007490"/>
    </source>
</evidence>
<dbReference type="SUPFAM" id="SSF52540">
    <property type="entry name" value="P-loop containing nucleoside triphosphate hydrolases"/>
    <property type="match status" value="1"/>
</dbReference>
<evidence type="ECO:0000256" key="9">
    <source>
        <dbReference type="ARBA" id="ARBA00012523"/>
    </source>
</evidence>
<evidence type="ECO:0000256" key="4">
    <source>
        <dbReference type="ARBA" id="ARBA00003889"/>
    </source>
</evidence>
<evidence type="ECO:0000313" key="20">
    <source>
        <dbReference type="EMBL" id="MDA0182039.1"/>
    </source>
</evidence>